<evidence type="ECO:0000313" key="2">
    <source>
        <dbReference type="EMBL" id="EFW92060.1"/>
    </source>
</evidence>
<feature type="transmembrane region" description="Helical" evidence="1">
    <location>
        <begin position="6"/>
        <end position="30"/>
    </location>
</feature>
<feature type="transmembrane region" description="Helical" evidence="1">
    <location>
        <begin position="76"/>
        <end position="97"/>
    </location>
</feature>
<reference evidence="3" key="3">
    <citation type="submission" date="2016-11" db="EMBL/GenBank/DDBJ databases">
        <authorList>
            <person name="Jaros S."/>
            <person name="Januszkiewicz K."/>
            <person name="Wedrychowicz H."/>
        </authorList>
    </citation>
    <scope>NUCLEOTIDE SEQUENCE [LARGE SCALE GENOMIC DNA]</scope>
    <source>
        <strain evidence="3">DX253</strain>
    </source>
</reference>
<reference evidence="5" key="2">
    <citation type="submission" date="2016-11" db="EMBL/GenBank/DDBJ databases">
        <authorList>
            <person name="Varghese N."/>
            <person name="Submissions S."/>
        </authorList>
    </citation>
    <scope>NUCLEOTIDE SEQUENCE [LARGE SCALE GENOMIC DNA]</scope>
    <source>
        <strain evidence="5">DX253</strain>
    </source>
</reference>
<dbReference type="EMBL" id="FRAN01000003">
    <property type="protein sequence ID" value="SHK87251.1"/>
    <property type="molecule type" value="Genomic_DNA"/>
</dbReference>
<evidence type="ECO:0000313" key="5">
    <source>
        <dbReference type="Proteomes" id="UP000184203"/>
    </source>
</evidence>
<proteinExistence type="predicted"/>
<dbReference type="RefSeq" id="WP_007979810.1">
    <property type="nucleotide sequence ID" value="NZ_AEMG01000009.1"/>
</dbReference>
<keyword evidence="1" id="KW-0812">Transmembrane</keyword>
<dbReference type="PATRIC" id="fig|797209.4.peg.2221"/>
<name>E7QTY1_HALPU</name>
<dbReference type="eggNOG" id="arCOG03915">
    <property type="taxonomic scope" value="Archaea"/>
</dbReference>
<keyword evidence="5" id="KW-1185">Reference proteome</keyword>
<dbReference type="AlphaFoldDB" id="E7QTY1"/>
<feature type="transmembrane region" description="Helical" evidence="1">
    <location>
        <begin position="42"/>
        <end position="64"/>
    </location>
</feature>
<dbReference type="Proteomes" id="UP000003751">
    <property type="component" value="Unassembled WGS sequence"/>
</dbReference>
<keyword evidence="1" id="KW-1133">Transmembrane helix</keyword>
<evidence type="ECO:0000256" key="1">
    <source>
        <dbReference type="SAM" id="Phobius"/>
    </source>
</evidence>
<sequence length="103" mass="11574">MVNGVLFWTFVLTNLFVFVVGSALTYLSYAAYRRVGQRSFRYAILGFGTVTVGSLTELVYELLIKRSNELDMTELLVLRTGESALIGLGLVFLFYSLMTPDRS</sequence>
<dbReference type="OrthoDB" id="214381at2157"/>
<dbReference type="Proteomes" id="UP000184203">
    <property type="component" value="Unassembled WGS sequence"/>
</dbReference>
<dbReference type="STRING" id="797209.GCA_000376445_02533"/>
<gene>
    <name evidence="3" type="ORF">SAMN05444342_2467</name>
    <name evidence="2" type="ORF">ZOD2009_11305</name>
</gene>
<organism evidence="2 4">
    <name type="scientific">Haladaptatus paucihalophilus DX253</name>
    <dbReference type="NCBI Taxonomy" id="797209"/>
    <lineage>
        <taxon>Archaea</taxon>
        <taxon>Methanobacteriati</taxon>
        <taxon>Methanobacteriota</taxon>
        <taxon>Stenosarchaea group</taxon>
        <taxon>Halobacteria</taxon>
        <taxon>Halobacteriales</taxon>
        <taxon>Haladaptataceae</taxon>
        <taxon>Haladaptatus</taxon>
    </lineage>
</organism>
<dbReference type="EMBL" id="AEMG01000009">
    <property type="protein sequence ID" value="EFW92060.1"/>
    <property type="molecule type" value="Genomic_DNA"/>
</dbReference>
<evidence type="ECO:0000313" key="3">
    <source>
        <dbReference type="EMBL" id="SHK87251.1"/>
    </source>
</evidence>
<dbReference type="Pfam" id="PF24365">
    <property type="entry name" value="DUF7521"/>
    <property type="match status" value="1"/>
</dbReference>
<accession>E7QTY1</accession>
<keyword evidence="1" id="KW-0472">Membrane</keyword>
<dbReference type="InterPro" id="IPR055943">
    <property type="entry name" value="DUF7521"/>
</dbReference>
<evidence type="ECO:0000313" key="4">
    <source>
        <dbReference type="Proteomes" id="UP000003751"/>
    </source>
</evidence>
<reference evidence="2 4" key="1">
    <citation type="journal article" date="2014" name="ISME J.">
        <title>Trehalose/2-sulfotrehalose biosynthesis and glycine-betaine uptake are widely spread mechanisms for osmoadaptation in the Halobacteriales.</title>
        <authorList>
            <person name="Youssef N.H."/>
            <person name="Savage-Ashlock K.N."/>
            <person name="McCully A.L."/>
            <person name="Luedtke B."/>
            <person name="Shaw E.I."/>
            <person name="Hoff W.D."/>
            <person name="Elshahed M.S."/>
        </authorList>
    </citation>
    <scope>NUCLEOTIDE SEQUENCE [LARGE SCALE GENOMIC DNA]</scope>
    <source>
        <strain evidence="2 4">DX253</strain>
    </source>
</reference>
<protein>
    <submittedName>
        <fullName evidence="2">Uncharacterized protein</fullName>
    </submittedName>
</protein>